<evidence type="ECO:0000313" key="2">
    <source>
        <dbReference type="EMBL" id="EGI62979.1"/>
    </source>
</evidence>
<feature type="region of interest" description="Disordered" evidence="1">
    <location>
        <begin position="82"/>
        <end position="101"/>
    </location>
</feature>
<organism evidence="3">
    <name type="scientific">Acromyrmex echinatior</name>
    <name type="common">Panamanian leafcutter ant</name>
    <name type="synonym">Acromyrmex octospinosus echinatior</name>
    <dbReference type="NCBI Taxonomy" id="103372"/>
    <lineage>
        <taxon>Eukaryota</taxon>
        <taxon>Metazoa</taxon>
        <taxon>Ecdysozoa</taxon>
        <taxon>Arthropoda</taxon>
        <taxon>Hexapoda</taxon>
        <taxon>Insecta</taxon>
        <taxon>Pterygota</taxon>
        <taxon>Neoptera</taxon>
        <taxon>Endopterygota</taxon>
        <taxon>Hymenoptera</taxon>
        <taxon>Apocrita</taxon>
        <taxon>Aculeata</taxon>
        <taxon>Formicoidea</taxon>
        <taxon>Formicidae</taxon>
        <taxon>Myrmicinae</taxon>
        <taxon>Acromyrmex</taxon>
    </lineage>
</organism>
<dbReference type="InParanoid" id="F4WS51"/>
<dbReference type="Proteomes" id="UP000007755">
    <property type="component" value="Unassembled WGS sequence"/>
</dbReference>
<dbReference type="AlphaFoldDB" id="F4WS51"/>
<keyword evidence="3" id="KW-1185">Reference proteome</keyword>
<proteinExistence type="predicted"/>
<accession>F4WS51</accession>
<gene>
    <name evidence="2" type="ORF">G5I_08662</name>
</gene>
<name>F4WS51_ACREC</name>
<dbReference type="EMBL" id="GL888296">
    <property type="protein sequence ID" value="EGI62979.1"/>
    <property type="molecule type" value="Genomic_DNA"/>
</dbReference>
<evidence type="ECO:0000313" key="3">
    <source>
        <dbReference type="Proteomes" id="UP000007755"/>
    </source>
</evidence>
<reference evidence="2" key="1">
    <citation type="submission" date="2011-02" db="EMBL/GenBank/DDBJ databases">
        <title>The genome of the leaf-cutting ant Acromyrmex echinatior suggests key adaptations to social evolution and fungus farming.</title>
        <authorList>
            <person name="Nygaard S."/>
            <person name="Zhang G."/>
        </authorList>
    </citation>
    <scope>NUCLEOTIDE SEQUENCE</scope>
</reference>
<protein>
    <submittedName>
        <fullName evidence="2">Uncharacterized protein</fullName>
    </submittedName>
</protein>
<evidence type="ECO:0000256" key="1">
    <source>
        <dbReference type="SAM" id="MobiDB-lite"/>
    </source>
</evidence>
<sequence length="144" mass="15453">MIFYHLLMTFCESSTNLLEKVGLPENSAAGAIGDLISLETIRLSDSMPPHLSSLHLPRRDMASLTKIGCCLRASHQGTRLVHQSKSLSDKRSTPAGGRDLFSSGPNSLGAHAAIRMDDRCASVAVQKLTPCHVFTLLARIAALA</sequence>